<reference evidence="2 3" key="1">
    <citation type="journal article" date="2007" name="Science">
        <title>Sea anemone genome reveals ancestral eumetazoan gene repertoire and genomic organization.</title>
        <authorList>
            <person name="Putnam N.H."/>
            <person name="Srivastava M."/>
            <person name="Hellsten U."/>
            <person name="Dirks B."/>
            <person name="Chapman J."/>
            <person name="Salamov A."/>
            <person name="Terry A."/>
            <person name="Shapiro H."/>
            <person name="Lindquist E."/>
            <person name="Kapitonov V.V."/>
            <person name="Jurka J."/>
            <person name="Genikhovich G."/>
            <person name="Grigoriev I.V."/>
            <person name="Lucas S.M."/>
            <person name="Steele R.E."/>
            <person name="Finnerty J.R."/>
            <person name="Technau U."/>
            <person name="Martindale M.Q."/>
            <person name="Rokhsar D.S."/>
        </authorList>
    </citation>
    <scope>NUCLEOTIDE SEQUENCE [LARGE SCALE GENOMIC DNA]</scope>
    <source>
        <strain evidence="3">CH2 X CH6</strain>
    </source>
</reference>
<dbReference type="Gene3D" id="4.10.75.10">
    <property type="entry name" value="Elafin-like"/>
    <property type="match status" value="6"/>
</dbReference>
<dbReference type="PRINTS" id="PR00003">
    <property type="entry name" value="4DISULPHCORE"/>
</dbReference>
<evidence type="ECO:0000259" key="1">
    <source>
        <dbReference type="PROSITE" id="PS51390"/>
    </source>
</evidence>
<evidence type="ECO:0000313" key="3">
    <source>
        <dbReference type="Proteomes" id="UP000001593"/>
    </source>
</evidence>
<dbReference type="Pfam" id="PF00095">
    <property type="entry name" value="WAP"/>
    <property type="match status" value="6"/>
</dbReference>
<sequence>QDKRGMCPPADVDVTSCPYSVSDRCFNDADCRGNRKCCFTGCHMACLKPMKKKHSQEKKVAKLGTCPAPTFSGKPYLTDMCSVDLDCPGKRRCCYNGCNHECLIPIKLPMARPKPGICPVQDGICDRKGDMCSRDSDCTNDWKCCFNGCQNDCIQPVTDVRPDNRSADCPAPWKGLDGICDRMGDQCQSDIECRPNQQCCFNGCQKQCIKPGEVVRPDNRSEACPAPWKGLDGICDRMGDQCKSDSECRPNQQCCFNGCQKQCIKPGEVVRPDNRSAACPAPWKGLDGIYDKYCDRMGDLCKDDKDCFGNFKCCFTGCQYDCVKPG</sequence>
<dbReference type="MEROPS" id="I17.003"/>
<dbReference type="SUPFAM" id="SSF57256">
    <property type="entry name" value="Elafin-like"/>
    <property type="match status" value="6"/>
</dbReference>
<accession>A7SCV5</accession>
<protein>
    <recommendedName>
        <fullName evidence="1">WAP domain-containing protein</fullName>
    </recommendedName>
</protein>
<dbReference type="InParanoid" id="A7SCV5"/>
<feature type="domain" description="WAP" evidence="1">
    <location>
        <begin position="111"/>
        <end position="157"/>
    </location>
</feature>
<feature type="domain" description="WAP" evidence="1">
    <location>
        <begin position="217"/>
        <end position="267"/>
    </location>
</feature>
<dbReference type="HOGENOM" id="CLU_854116_0_0_1"/>
<dbReference type="PANTHER" id="PTHR19441">
    <property type="entry name" value="WHEY ACDIC PROTEIN WAP"/>
    <property type="match status" value="1"/>
</dbReference>
<dbReference type="GO" id="GO:0005615">
    <property type="term" value="C:extracellular space"/>
    <property type="evidence" value="ECO:0000318"/>
    <property type="project" value="GO_Central"/>
</dbReference>
<feature type="domain" description="WAP" evidence="1">
    <location>
        <begin position="59"/>
        <end position="106"/>
    </location>
</feature>
<dbReference type="GO" id="GO:0004867">
    <property type="term" value="F:serine-type endopeptidase inhibitor activity"/>
    <property type="evidence" value="ECO:0000318"/>
    <property type="project" value="GO_Central"/>
</dbReference>
<feature type="non-terminal residue" evidence="2">
    <location>
        <position position="1"/>
    </location>
</feature>
<dbReference type="InterPro" id="IPR008197">
    <property type="entry name" value="WAP_dom"/>
</dbReference>
<dbReference type="Proteomes" id="UP000001593">
    <property type="component" value="Unassembled WGS sequence"/>
</dbReference>
<evidence type="ECO:0000313" key="2">
    <source>
        <dbReference type="EMBL" id="EDO38468.1"/>
    </source>
</evidence>
<feature type="domain" description="WAP" evidence="1">
    <location>
        <begin position="1"/>
        <end position="50"/>
    </location>
</feature>
<organism evidence="2 3">
    <name type="scientific">Nematostella vectensis</name>
    <name type="common">Starlet sea anemone</name>
    <dbReference type="NCBI Taxonomy" id="45351"/>
    <lineage>
        <taxon>Eukaryota</taxon>
        <taxon>Metazoa</taxon>
        <taxon>Cnidaria</taxon>
        <taxon>Anthozoa</taxon>
        <taxon>Hexacorallia</taxon>
        <taxon>Actiniaria</taxon>
        <taxon>Edwardsiidae</taxon>
        <taxon>Nematostella</taxon>
    </lineage>
</organism>
<dbReference type="EMBL" id="DS469625">
    <property type="protein sequence ID" value="EDO38468.1"/>
    <property type="molecule type" value="Genomic_DNA"/>
</dbReference>
<feature type="domain" description="WAP" evidence="1">
    <location>
        <begin position="272"/>
        <end position="326"/>
    </location>
</feature>
<dbReference type="PROSITE" id="PS51390">
    <property type="entry name" value="WAP"/>
    <property type="match status" value="6"/>
</dbReference>
<name>A7SCV5_NEMVE</name>
<proteinExistence type="predicted"/>
<gene>
    <name evidence="2" type="ORF">NEMVEDRAFT_v1g113727</name>
</gene>
<feature type="domain" description="WAP" evidence="1">
    <location>
        <begin position="162"/>
        <end position="212"/>
    </location>
</feature>
<dbReference type="InterPro" id="IPR036645">
    <property type="entry name" value="Elafin-like_sf"/>
</dbReference>
<dbReference type="OMA" id="YEECPEP"/>
<dbReference type="SMART" id="SM00217">
    <property type="entry name" value="WAP"/>
    <property type="match status" value="6"/>
</dbReference>
<dbReference type="InterPro" id="IPR050514">
    <property type="entry name" value="WAP_four-disulfide_core"/>
</dbReference>
<dbReference type="PANTHER" id="PTHR19441:SF95">
    <property type="entry name" value="PERLWAPIN ISOFORM X1"/>
    <property type="match status" value="1"/>
</dbReference>
<dbReference type="FunFam" id="4.10.75.10:FF:000008">
    <property type="entry name" value="Whey acidic protein"/>
    <property type="match status" value="1"/>
</dbReference>
<dbReference type="AlphaFoldDB" id="A7SCV5"/>
<dbReference type="PhylomeDB" id="A7SCV5"/>
<keyword evidence="3" id="KW-1185">Reference proteome</keyword>
<dbReference type="eggNOG" id="KOG4295">
    <property type="taxonomic scope" value="Eukaryota"/>
</dbReference>